<dbReference type="Gene3D" id="3.40.630.10">
    <property type="entry name" value="Zn peptidases"/>
    <property type="match status" value="2"/>
</dbReference>
<keyword evidence="11 15" id="KW-0457">Lysine biosynthesis</keyword>
<dbReference type="PANTHER" id="PTHR43808">
    <property type="entry name" value="ACETYLORNITHINE DEACETYLASE"/>
    <property type="match status" value="1"/>
</dbReference>
<organism evidence="17 18">
    <name type="scientific">Kangiella koreensis (strain DSM 16069 / JCM 12317 / KCTC 12182 / SW-125)</name>
    <dbReference type="NCBI Taxonomy" id="523791"/>
    <lineage>
        <taxon>Bacteria</taxon>
        <taxon>Pseudomonadati</taxon>
        <taxon>Pseudomonadota</taxon>
        <taxon>Gammaproteobacteria</taxon>
        <taxon>Kangiellales</taxon>
        <taxon>Kangiellaceae</taxon>
        <taxon>Kangiella</taxon>
    </lineage>
</organism>
<dbReference type="UniPathway" id="UPA00034">
    <property type="reaction ID" value="UER00021"/>
</dbReference>
<feature type="binding site" evidence="15">
    <location>
        <position position="89"/>
    </location>
    <ligand>
        <name>Zn(2+)</name>
        <dbReference type="ChEBI" id="CHEBI:29105"/>
        <label>1</label>
    </ligand>
</feature>
<dbReference type="Pfam" id="PF07687">
    <property type="entry name" value="M20_dimer"/>
    <property type="match status" value="1"/>
</dbReference>
<dbReference type="RefSeq" id="WP_015780886.1">
    <property type="nucleotide sequence ID" value="NC_013166.1"/>
</dbReference>
<dbReference type="KEGG" id="kko:Kkor_1869"/>
<evidence type="ECO:0000256" key="8">
    <source>
        <dbReference type="ARBA" id="ARBA00022801"/>
    </source>
</evidence>
<dbReference type="eggNOG" id="COG0624">
    <property type="taxonomic scope" value="Bacteria"/>
</dbReference>
<comment type="subunit">
    <text evidence="3 15">Homodimer.</text>
</comment>
<evidence type="ECO:0000256" key="13">
    <source>
        <dbReference type="ARBA" id="ARBA00031891"/>
    </source>
</evidence>
<evidence type="ECO:0000256" key="6">
    <source>
        <dbReference type="ARBA" id="ARBA00022605"/>
    </source>
</evidence>
<feature type="binding site" evidence="15">
    <location>
        <position position="122"/>
    </location>
    <ligand>
        <name>Zn(2+)</name>
        <dbReference type="ChEBI" id="CHEBI:29105"/>
        <label>1</label>
    </ligand>
</feature>
<feature type="active site" description="Proton acceptor" evidence="15">
    <location>
        <position position="156"/>
    </location>
</feature>
<dbReference type="Proteomes" id="UP000001231">
    <property type="component" value="Chromosome"/>
</dbReference>
<feature type="active site" evidence="15">
    <location>
        <position position="91"/>
    </location>
</feature>
<dbReference type="GO" id="GO:0019877">
    <property type="term" value="P:diaminopimelate biosynthetic process"/>
    <property type="evidence" value="ECO:0007669"/>
    <property type="project" value="UniProtKB-UniRule"/>
</dbReference>
<dbReference type="InterPro" id="IPR001261">
    <property type="entry name" value="ArgE/DapE_CS"/>
</dbReference>
<evidence type="ECO:0000256" key="7">
    <source>
        <dbReference type="ARBA" id="ARBA00022723"/>
    </source>
</evidence>
<name>C7R5V7_KANKD</name>
<dbReference type="NCBIfam" id="NF009557">
    <property type="entry name" value="PRK13009.1"/>
    <property type="match status" value="1"/>
</dbReference>
<evidence type="ECO:0000256" key="3">
    <source>
        <dbReference type="ARBA" id="ARBA00011738"/>
    </source>
</evidence>
<evidence type="ECO:0000256" key="4">
    <source>
        <dbReference type="ARBA" id="ARBA00011921"/>
    </source>
</evidence>
<feature type="binding site" evidence="15">
    <location>
        <position position="185"/>
    </location>
    <ligand>
        <name>Zn(2+)</name>
        <dbReference type="ChEBI" id="CHEBI:29105"/>
        <label>1</label>
    </ligand>
</feature>
<keyword evidence="6 15" id="KW-0028">Amino-acid biosynthesis</keyword>
<dbReference type="STRING" id="523791.Kkor_1869"/>
<keyword evidence="9 15" id="KW-0862">Zinc</keyword>
<dbReference type="GO" id="GO:0008270">
    <property type="term" value="F:zinc ion binding"/>
    <property type="evidence" value="ECO:0007669"/>
    <property type="project" value="UniProtKB-UniRule"/>
</dbReference>
<evidence type="ECO:0000313" key="18">
    <source>
        <dbReference type="Proteomes" id="UP000001231"/>
    </source>
</evidence>
<dbReference type="HAMAP" id="MF_01690">
    <property type="entry name" value="DapE"/>
    <property type="match status" value="1"/>
</dbReference>
<feature type="binding site" evidence="15">
    <location>
        <position position="122"/>
    </location>
    <ligand>
        <name>Zn(2+)</name>
        <dbReference type="ChEBI" id="CHEBI:29105"/>
        <label>2</label>
    </ligand>
</feature>
<keyword evidence="12 15" id="KW-0170">Cobalt</keyword>
<dbReference type="SUPFAM" id="SSF55031">
    <property type="entry name" value="Bacterial exopeptidase dimerisation domain"/>
    <property type="match status" value="1"/>
</dbReference>
<evidence type="ECO:0000256" key="2">
    <source>
        <dbReference type="ARBA" id="ARBA00006746"/>
    </source>
</evidence>
<comment type="pathway">
    <text evidence="1 15">Amino-acid biosynthesis; L-lysine biosynthesis via DAP pathway; LL-2,6-diaminopimelate from (S)-tetrahydrodipicolinate (succinylase route): step 3/3.</text>
</comment>
<gene>
    <name evidence="15" type="primary">dapE</name>
    <name evidence="17" type="ordered locus">Kkor_1869</name>
</gene>
<comment type="similarity">
    <text evidence="2 15">Belongs to the peptidase M20A family. DapE subfamily.</text>
</comment>
<dbReference type="HOGENOM" id="CLU_021802_4_0_6"/>
<dbReference type="Gene3D" id="3.30.70.360">
    <property type="match status" value="1"/>
</dbReference>
<dbReference type="InterPro" id="IPR002933">
    <property type="entry name" value="Peptidase_M20"/>
</dbReference>
<evidence type="ECO:0000259" key="16">
    <source>
        <dbReference type="Pfam" id="PF07687"/>
    </source>
</evidence>
<dbReference type="GO" id="GO:0050897">
    <property type="term" value="F:cobalt ion binding"/>
    <property type="evidence" value="ECO:0007669"/>
    <property type="project" value="UniProtKB-UniRule"/>
</dbReference>
<dbReference type="PROSITE" id="PS00759">
    <property type="entry name" value="ARGE_DAPE_CPG2_2"/>
    <property type="match status" value="1"/>
</dbReference>
<dbReference type="AlphaFoldDB" id="C7R5V7"/>
<accession>C7R5V7</accession>
<dbReference type="InterPro" id="IPR005941">
    <property type="entry name" value="DapE_proteobac"/>
</dbReference>
<evidence type="ECO:0000256" key="14">
    <source>
        <dbReference type="ARBA" id="ARBA00051301"/>
    </source>
</evidence>
<keyword evidence="7 15" id="KW-0479">Metal-binding</keyword>
<sequence>MLKQTTVIKEQTTQAHSKIELDYQSVMLELAQNLIRKPSITPSDQGCCDLIGERLEAIGFKLEFMNQNRVSNLWAKRGERHPVVVFAGHTDVVPPGQNAKWDTPAFIPVIKDDYLHGRGASDMKGSLAAMVVAVEQFVFLYPEHQGAIGFMLTSDEEGIAVEGTKHIVDSLLARNEVIDCAIVGEPTTEKLLGDSIRIGRRGSINCKITLHGKQGHVGYPEQLINPIHKSSRLIHKLSSKRWDMPSRFFPSTSCQLVKVHSESGAMNVTPADLELWFNFRYSPRNSFSKIKAYVEKKITKYGLKADIEWDHEAAPYITKRGSLRKSVQSAIQKECGIKPKLTTGGGISDGRFIKQIAKQVIELGPSNKTIHQANERVSIKELDRLRQLYFKILEELLQSKKAARPVELL</sequence>
<dbReference type="InterPro" id="IPR050072">
    <property type="entry name" value="Peptidase_M20A"/>
</dbReference>
<dbReference type="PANTHER" id="PTHR43808:SF31">
    <property type="entry name" value="N-ACETYL-L-CITRULLINE DEACETYLASE"/>
    <property type="match status" value="1"/>
</dbReference>
<feature type="domain" description="Peptidase M20 dimerisation" evidence="16">
    <location>
        <begin position="198"/>
        <end position="302"/>
    </location>
</feature>
<keyword evidence="18" id="KW-1185">Reference proteome</keyword>
<evidence type="ECO:0000256" key="5">
    <source>
        <dbReference type="ARBA" id="ARBA00022391"/>
    </source>
</evidence>
<dbReference type="GO" id="GO:0006526">
    <property type="term" value="P:L-arginine biosynthetic process"/>
    <property type="evidence" value="ECO:0007669"/>
    <property type="project" value="TreeGrafter"/>
</dbReference>
<protein>
    <recommendedName>
        <fullName evidence="5 15">Succinyl-diaminopimelate desuccinylase</fullName>
        <shortName evidence="15">SDAP desuccinylase</shortName>
        <ecNumber evidence="4 15">3.5.1.18</ecNumber>
    </recommendedName>
    <alternativeName>
        <fullName evidence="13 15">N-succinyl-LL-2,6-diaminoheptanedioate amidohydrolase</fullName>
    </alternativeName>
</protein>
<dbReference type="GO" id="GO:0009014">
    <property type="term" value="F:succinyl-diaminopimelate desuccinylase activity"/>
    <property type="evidence" value="ECO:0007669"/>
    <property type="project" value="UniProtKB-UniRule"/>
</dbReference>
<dbReference type="EMBL" id="CP001707">
    <property type="protein sequence ID" value="ACV27281.1"/>
    <property type="molecule type" value="Genomic_DNA"/>
</dbReference>
<keyword evidence="8 15" id="KW-0378">Hydrolase</keyword>
<dbReference type="CDD" id="cd03891">
    <property type="entry name" value="M20_DapE_proteobac"/>
    <property type="match status" value="1"/>
</dbReference>
<comment type="cofactor">
    <cofactor evidence="15">
        <name>Zn(2+)</name>
        <dbReference type="ChEBI" id="CHEBI:29105"/>
    </cofactor>
    <cofactor evidence="15">
        <name>Co(2+)</name>
        <dbReference type="ChEBI" id="CHEBI:48828"/>
    </cofactor>
    <text evidence="15">Binds 2 Zn(2+) or Co(2+) ions per subunit.</text>
</comment>
<evidence type="ECO:0000256" key="9">
    <source>
        <dbReference type="ARBA" id="ARBA00022833"/>
    </source>
</evidence>
<proteinExistence type="inferred from homology"/>
<dbReference type="GO" id="GO:0008777">
    <property type="term" value="F:acetylornithine deacetylase activity"/>
    <property type="evidence" value="ECO:0007669"/>
    <property type="project" value="TreeGrafter"/>
</dbReference>
<evidence type="ECO:0000313" key="17">
    <source>
        <dbReference type="EMBL" id="ACV27281.1"/>
    </source>
</evidence>
<dbReference type="SUPFAM" id="SSF53187">
    <property type="entry name" value="Zn-dependent exopeptidases"/>
    <property type="match status" value="1"/>
</dbReference>
<feature type="binding site" evidence="15">
    <location>
        <position position="371"/>
    </location>
    <ligand>
        <name>Zn(2+)</name>
        <dbReference type="ChEBI" id="CHEBI:29105"/>
        <label>2</label>
    </ligand>
</feature>
<keyword evidence="10 15" id="KW-0220">Diaminopimelate biosynthesis</keyword>
<dbReference type="Pfam" id="PF01546">
    <property type="entry name" value="Peptidase_M20"/>
    <property type="match status" value="1"/>
</dbReference>
<dbReference type="InterPro" id="IPR036264">
    <property type="entry name" value="Bact_exopeptidase_dim_dom"/>
</dbReference>
<feature type="binding site" evidence="15">
    <location>
        <position position="157"/>
    </location>
    <ligand>
        <name>Zn(2+)</name>
        <dbReference type="ChEBI" id="CHEBI:29105"/>
        <label>2</label>
    </ligand>
</feature>
<comment type="catalytic activity">
    <reaction evidence="14 15">
        <text>N-succinyl-(2S,6S)-2,6-diaminopimelate + H2O = (2S,6S)-2,6-diaminopimelate + succinate</text>
        <dbReference type="Rhea" id="RHEA:22608"/>
        <dbReference type="ChEBI" id="CHEBI:15377"/>
        <dbReference type="ChEBI" id="CHEBI:30031"/>
        <dbReference type="ChEBI" id="CHEBI:57609"/>
        <dbReference type="ChEBI" id="CHEBI:58087"/>
        <dbReference type="EC" id="3.5.1.18"/>
    </reaction>
</comment>
<dbReference type="InParanoid" id="C7R5V7"/>
<dbReference type="GO" id="GO:0009089">
    <property type="term" value="P:lysine biosynthetic process via diaminopimelate"/>
    <property type="evidence" value="ECO:0007669"/>
    <property type="project" value="UniProtKB-UniRule"/>
</dbReference>
<comment type="function">
    <text evidence="15">Catalyzes the hydrolysis of N-succinyl-L,L-diaminopimelic acid (SDAP), forming succinate and LL-2,6-diaminopimelate (DAP), an intermediate involved in the bacterial biosynthesis of lysine and meso-diaminopimelic acid, an essential component of bacterial cell walls.</text>
</comment>
<evidence type="ECO:0000256" key="15">
    <source>
        <dbReference type="HAMAP-Rule" id="MF_01690"/>
    </source>
</evidence>
<dbReference type="EC" id="3.5.1.18" evidence="4 15"/>
<evidence type="ECO:0000256" key="1">
    <source>
        <dbReference type="ARBA" id="ARBA00005130"/>
    </source>
</evidence>
<evidence type="ECO:0000256" key="11">
    <source>
        <dbReference type="ARBA" id="ARBA00023154"/>
    </source>
</evidence>
<evidence type="ECO:0000256" key="12">
    <source>
        <dbReference type="ARBA" id="ARBA00023285"/>
    </source>
</evidence>
<dbReference type="NCBIfam" id="TIGR01246">
    <property type="entry name" value="dapE_proteo"/>
    <property type="match status" value="1"/>
</dbReference>
<dbReference type="InterPro" id="IPR011650">
    <property type="entry name" value="Peptidase_M20_dimer"/>
</dbReference>
<reference evidence="17 18" key="1">
    <citation type="journal article" date="2009" name="Stand. Genomic Sci.">
        <title>Complete genome sequence of Kangiella koreensis type strain (SW-125).</title>
        <authorList>
            <person name="Han C."/>
            <person name="Sikorski J."/>
            <person name="Lapidus A."/>
            <person name="Nolan M."/>
            <person name="Glavina Del Rio T."/>
            <person name="Tice H."/>
            <person name="Cheng J.F."/>
            <person name="Lucas S."/>
            <person name="Chen F."/>
            <person name="Copeland A."/>
            <person name="Ivanova N."/>
            <person name="Mavromatis K."/>
            <person name="Ovchinnikova G."/>
            <person name="Pati A."/>
            <person name="Bruce D."/>
            <person name="Goodwin L."/>
            <person name="Pitluck S."/>
            <person name="Chen A."/>
            <person name="Palaniappan K."/>
            <person name="Land M."/>
            <person name="Hauser L."/>
            <person name="Chang Y.J."/>
            <person name="Jeffries C.D."/>
            <person name="Chain P."/>
            <person name="Saunders E."/>
            <person name="Brettin T."/>
            <person name="Goker M."/>
            <person name="Tindall B.J."/>
            <person name="Bristow J."/>
            <person name="Eisen J.A."/>
            <person name="Markowitz V."/>
            <person name="Hugenholtz P."/>
            <person name="Kyrpides N.C."/>
            <person name="Klenk H.P."/>
            <person name="Detter J.C."/>
        </authorList>
    </citation>
    <scope>NUCLEOTIDE SEQUENCE [LARGE SCALE GENOMIC DNA]</scope>
    <source>
        <strain evidence="18">DSM 16069 / KCTC 12182 / SW-125</strain>
    </source>
</reference>
<dbReference type="OrthoDB" id="9809784at2"/>
<evidence type="ECO:0000256" key="10">
    <source>
        <dbReference type="ARBA" id="ARBA00022915"/>
    </source>
</evidence>